<reference evidence="2" key="3">
    <citation type="submission" date="2019-06" db="EMBL/GenBank/DDBJ databases">
        <authorList>
            <person name="Poynton C."/>
            <person name="Hasenbein S."/>
            <person name="Benoit J.B."/>
            <person name="Sepulveda M.S."/>
            <person name="Poelchau M.F."/>
            <person name="Murali S.C."/>
            <person name="Chen S."/>
            <person name="Glastad K.M."/>
            <person name="Werren J.H."/>
            <person name="Vineis J.H."/>
            <person name="Bowen J.L."/>
            <person name="Friedrich M."/>
            <person name="Jones J."/>
            <person name="Robertson H.M."/>
            <person name="Feyereisen R."/>
            <person name="Mechler-Hickson A."/>
            <person name="Mathers N."/>
            <person name="Lee C.E."/>
            <person name="Colbourne J.K."/>
            <person name="Biales A."/>
            <person name="Johnston J.S."/>
            <person name="Wellborn G.A."/>
            <person name="Rosendale A.J."/>
            <person name="Cridge A.G."/>
            <person name="Munoz-Torres M.C."/>
            <person name="Bain P.A."/>
            <person name="Manny A.R."/>
            <person name="Major K.M."/>
            <person name="Lambert F.N."/>
            <person name="Vulpe C.D."/>
            <person name="Tuck P."/>
            <person name="Blalock B.J."/>
            <person name="Lin Y.-Y."/>
            <person name="Smith M.E."/>
            <person name="Ochoa-Acuna H."/>
            <person name="Chen M.-J.M."/>
            <person name="Childers C.P."/>
            <person name="Qu J."/>
            <person name="Dugan S."/>
            <person name="Lee S.L."/>
            <person name="Chao H."/>
            <person name="Dinh H."/>
            <person name="Han Y."/>
            <person name="Doddapaneni H."/>
            <person name="Worley K.C."/>
            <person name="Muzny D.M."/>
            <person name="Gibbs R.A."/>
            <person name="Richards S."/>
        </authorList>
    </citation>
    <scope>NUCLEOTIDE SEQUENCE</scope>
    <source>
        <strain evidence="2">HAZT.00-mixed</strain>
        <tissue evidence="2">Whole organism</tissue>
    </source>
</reference>
<dbReference type="GO" id="GO:0016740">
    <property type="term" value="F:transferase activity"/>
    <property type="evidence" value="ECO:0007669"/>
    <property type="project" value="UniProtKB-KW"/>
</dbReference>
<reference evidence="2" key="2">
    <citation type="journal article" date="2018" name="Environ. Sci. Technol.">
        <title>The Toxicogenome of Hyalella azteca: A Model for Sediment Ecotoxicology and Evolutionary Toxicology.</title>
        <authorList>
            <person name="Poynton H.C."/>
            <person name="Hasenbein S."/>
            <person name="Benoit J.B."/>
            <person name="Sepulveda M.S."/>
            <person name="Poelchau M.F."/>
            <person name="Hughes D.S.T."/>
            <person name="Murali S.C."/>
            <person name="Chen S."/>
            <person name="Glastad K.M."/>
            <person name="Goodisman M.A.D."/>
            <person name="Werren J.H."/>
            <person name="Vineis J.H."/>
            <person name="Bowen J.L."/>
            <person name="Friedrich M."/>
            <person name="Jones J."/>
            <person name="Robertson H.M."/>
            <person name="Feyereisen R."/>
            <person name="Mechler-Hickson A."/>
            <person name="Mathers N."/>
            <person name="Lee C.E."/>
            <person name="Colbourne J.K."/>
            <person name="Biales A."/>
            <person name="Johnston J.S."/>
            <person name="Wellborn G.A."/>
            <person name="Rosendale A.J."/>
            <person name="Cridge A.G."/>
            <person name="Munoz-Torres M.C."/>
            <person name="Bain P.A."/>
            <person name="Manny A.R."/>
            <person name="Major K.M."/>
            <person name="Lambert F.N."/>
            <person name="Vulpe C.D."/>
            <person name="Tuck P."/>
            <person name="Blalock B.J."/>
            <person name="Lin Y.Y."/>
            <person name="Smith M.E."/>
            <person name="Ochoa-Acuna H."/>
            <person name="Chen M.M."/>
            <person name="Childers C.P."/>
            <person name="Qu J."/>
            <person name="Dugan S."/>
            <person name="Lee S.L."/>
            <person name="Chao H."/>
            <person name="Dinh H."/>
            <person name="Han Y."/>
            <person name="Doddapaneni H."/>
            <person name="Worley K.C."/>
            <person name="Muzny D.M."/>
            <person name="Gibbs R.A."/>
            <person name="Richards S."/>
        </authorList>
    </citation>
    <scope>NUCLEOTIDE SEQUENCE</scope>
    <source>
        <strain evidence="2">HAZT.00-mixed</strain>
        <tissue evidence="2">Whole organism</tissue>
    </source>
</reference>
<comment type="caution">
    <text evidence="2">The sequence shown here is derived from an EMBL/GenBank/DDBJ whole genome shotgun (WGS) entry which is preliminary data.</text>
</comment>
<sequence>MFWWPRYLPWMLLVSILPSTAMCRTGTSDAQDRCVVMKRSMESTYQISVK</sequence>
<feature type="signal peptide" evidence="1">
    <location>
        <begin position="1"/>
        <end position="23"/>
    </location>
</feature>
<accession>A0A6A0H5Z6</accession>
<gene>
    <name evidence="2" type="primary">GST_e5</name>
    <name evidence="2" type="ORF">HAZT_HAZT000948</name>
</gene>
<evidence type="ECO:0000256" key="1">
    <source>
        <dbReference type="SAM" id="SignalP"/>
    </source>
</evidence>
<reference evidence="2" key="1">
    <citation type="submission" date="2014-08" db="EMBL/GenBank/DDBJ databases">
        <authorList>
            <person name="Murali S."/>
            <person name="Richards S."/>
            <person name="Bandaranaike D."/>
            <person name="Bellair M."/>
            <person name="Blankenburg K."/>
            <person name="Chao H."/>
            <person name="Dinh H."/>
            <person name="Doddapaneni H."/>
            <person name="Dugan-Rocha S."/>
            <person name="Elkadiri S."/>
            <person name="Gnanaolivu R."/>
            <person name="Hughes D."/>
            <person name="Lee S."/>
            <person name="Li M."/>
            <person name="Ming W."/>
            <person name="Munidasa M."/>
            <person name="Muniz J."/>
            <person name="Nguyen L."/>
            <person name="Osuji N."/>
            <person name="Pu L.-L."/>
            <person name="Puazo M."/>
            <person name="Skinner E."/>
            <person name="Qu C."/>
            <person name="Quiroz J."/>
            <person name="Raj R."/>
            <person name="Weissenberger G."/>
            <person name="Xin Y."/>
            <person name="Zou X."/>
            <person name="Han Y."/>
            <person name="Worley K."/>
            <person name="Muzny D."/>
            <person name="Gibbs R."/>
        </authorList>
    </citation>
    <scope>NUCLEOTIDE SEQUENCE</scope>
    <source>
        <strain evidence="2">HAZT.00-mixed</strain>
        <tissue evidence="2">Whole organism</tissue>
    </source>
</reference>
<organism evidence="2">
    <name type="scientific">Hyalella azteca</name>
    <name type="common">Amphipod</name>
    <dbReference type="NCBI Taxonomy" id="294128"/>
    <lineage>
        <taxon>Eukaryota</taxon>
        <taxon>Metazoa</taxon>
        <taxon>Ecdysozoa</taxon>
        <taxon>Arthropoda</taxon>
        <taxon>Crustacea</taxon>
        <taxon>Multicrustacea</taxon>
        <taxon>Malacostraca</taxon>
        <taxon>Eumalacostraca</taxon>
        <taxon>Peracarida</taxon>
        <taxon>Amphipoda</taxon>
        <taxon>Senticaudata</taxon>
        <taxon>Talitrida</taxon>
        <taxon>Talitroidea</taxon>
        <taxon>Hyalellidae</taxon>
        <taxon>Hyalella</taxon>
    </lineage>
</organism>
<name>A0A6A0H5Z6_HYAAZ</name>
<protein>
    <submittedName>
        <fullName evidence="2">Glutathione S-Transferase Epsilon 5</fullName>
    </submittedName>
</protein>
<keyword evidence="1" id="KW-0732">Signal</keyword>
<dbReference type="Proteomes" id="UP000711488">
    <property type="component" value="Unassembled WGS sequence"/>
</dbReference>
<feature type="chain" id="PRO_5025669973" evidence="1">
    <location>
        <begin position="24"/>
        <end position="50"/>
    </location>
</feature>
<dbReference type="EMBL" id="JQDR03006000">
    <property type="protein sequence ID" value="KAA0200864.1"/>
    <property type="molecule type" value="Genomic_DNA"/>
</dbReference>
<dbReference type="AlphaFoldDB" id="A0A6A0H5Z6"/>
<evidence type="ECO:0000313" key="2">
    <source>
        <dbReference type="EMBL" id="KAA0200864.1"/>
    </source>
</evidence>
<keyword evidence="2" id="KW-0808">Transferase</keyword>
<proteinExistence type="predicted"/>